<evidence type="ECO:0000313" key="1">
    <source>
        <dbReference type="EMBL" id="AZK91691.1"/>
    </source>
</evidence>
<dbReference type="RefSeq" id="WP_014919617.1">
    <property type="nucleotide sequence ID" value="NZ_CP019581.1"/>
</dbReference>
<protein>
    <submittedName>
        <fullName evidence="1">Uncharacterized protein</fullName>
    </submittedName>
</protein>
<gene>
    <name evidence="1" type="ORF">LH5_01451</name>
</gene>
<dbReference type="EMBL" id="CP019581">
    <property type="protein sequence ID" value="AZK91691.1"/>
    <property type="molecule type" value="Genomic_DNA"/>
</dbReference>
<organism evidence="1 2">
    <name type="scientific">Lactobacillus helveticus</name>
    <name type="common">Lactobacillus suntoryeus</name>
    <dbReference type="NCBI Taxonomy" id="1587"/>
    <lineage>
        <taxon>Bacteria</taxon>
        <taxon>Bacillati</taxon>
        <taxon>Bacillota</taxon>
        <taxon>Bacilli</taxon>
        <taxon>Lactobacillales</taxon>
        <taxon>Lactobacillaceae</taxon>
        <taxon>Lactobacillus</taxon>
    </lineage>
</organism>
<name>A0A3S8SD42_LACHE</name>
<accession>A0A3S8SD42</accession>
<reference evidence="1 2" key="1">
    <citation type="submission" date="2017-02" db="EMBL/GenBank/DDBJ databases">
        <title>Complete genome sequence of Lactobacillus helveticus.</title>
        <authorList>
            <person name="Kim J.F."/>
            <person name="Chung Y."/>
            <person name="Kwak M."/>
        </authorList>
    </citation>
    <scope>NUCLEOTIDE SEQUENCE [LARGE SCALE GENOMIC DNA]</scope>
    <source>
        <strain evidence="1 2">LH5</strain>
    </source>
</reference>
<evidence type="ECO:0000313" key="2">
    <source>
        <dbReference type="Proteomes" id="UP000267945"/>
    </source>
</evidence>
<dbReference type="GeneID" id="99757597"/>
<dbReference type="Proteomes" id="UP000267945">
    <property type="component" value="Chromosome"/>
</dbReference>
<sequence length="129" mass="14950">MIDWVMIGFYTVMLLLGVWQLYRVYGFYKWDKKAKILPTAPAVIFYGGYFGVVLILTSITFMTGTTNIKFGHTFYVIVGILLMLAALAIFRRDRKMSKKLKKDDSNLEVVQTYLIAFVLLFTGFLNFFK</sequence>
<proteinExistence type="predicted"/>
<dbReference type="AlphaFoldDB" id="A0A3S8SD42"/>